<evidence type="ECO:0000256" key="1">
    <source>
        <dbReference type="SAM" id="Phobius"/>
    </source>
</evidence>
<reference evidence="2" key="1">
    <citation type="submission" date="2020-01" db="EMBL/GenBank/DDBJ databases">
        <authorList>
            <person name="Meier V. D."/>
            <person name="Meier V D."/>
        </authorList>
    </citation>
    <scope>NUCLEOTIDE SEQUENCE</scope>
    <source>
        <strain evidence="2">HLG_WM_MAG_07</strain>
    </source>
</reference>
<feature type="transmembrane region" description="Helical" evidence="1">
    <location>
        <begin position="12"/>
        <end position="33"/>
    </location>
</feature>
<name>A0A6S6T9V6_9GAMM</name>
<evidence type="ECO:0000313" key="2">
    <source>
        <dbReference type="EMBL" id="CAA6820111.1"/>
    </source>
</evidence>
<proteinExistence type="predicted"/>
<gene>
    <name evidence="2" type="ORF">HELGO_WM19029</name>
</gene>
<accession>A0A6S6T9V6</accession>
<protein>
    <submittedName>
        <fullName evidence="2">Uncharacterized protein</fullName>
    </submittedName>
</protein>
<organism evidence="2">
    <name type="scientific">uncultured Thiotrichaceae bacterium</name>
    <dbReference type="NCBI Taxonomy" id="298394"/>
    <lineage>
        <taxon>Bacteria</taxon>
        <taxon>Pseudomonadati</taxon>
        <taxon>Pseudomonadota</taxon>
        <taxon>Gammaproteobacteria</taxon>
        <taxon>Thiotrichales</taxon>
        <taxon>Thiotrichaceae</taxon>
        <taxon>environmental samples</taxon>
    </lineage>
</organism>
<dbReference type="AlphaFoldDB" id="A0A6S6T9V6"/>
<feature type="transmembrane region" description="Helical" evidence="1">
    <location>
        <begin position="45"/>
        <end position="65"/>
    </location>
</feature>
<keyword evidence="1" id="KW-1133">Transmembrane helix</keyword>
<sequence>MHNLQSFDAFGGIVLTVNVLLILVAPFIIKLIYHEDSGHSGFIRKVRILRALNLLIVIIVLVYIYRYL</sequence>
<keyword evidence="1" id="KW-0812">Transmembrane</keyword>
<keyword evidence="1" id="KW-0472">Membrane</keyword>
<dbReference type="EMBL" id="CACVAY010000097">
    <property type="protein sequence ID" value="CAA6820111.1"/>
    <property type="molecule type" value="Genomic_DNA"/>
</dbReference>